<dbReference type="Pfam" id="PF01196">
    <property type="entry name" value="Ribosomal_L17"/>
    <property type="match status" value="1"/>
</dbReference>
<evidence type="ECO:0000313" key="9">
    <source>
        <dbReference type="Proteomes" id="UP000184275"/>
    </source>
</evidence>
<accession>A0A1M6X1W9</accession>
<dbReference type="SUPFAM" id="SSF64263">
    <property type="entry name" value="Prokaryotic ribosomal protein L17"/>
    <property type="match status" value="1"/>
</dbReference>
<evidence type="ECO:0000256" key="6">
    <source>
        <dbReference type="SAM" id="MobiDB-lite"/>
    </source>
</evidence>
<dbReference type="EMBL" id="FRAW01000028">
    <property type="protein sequence ID" value="SHK99923.1"/>
    <property type="molecule type" value="Genomic_DNA"/>
</dbReference>
<keyword evidence="9" id="KW-1185">Reference proteome</keyword>
<keyword evidence="2 4" id="KW-0689">Ribosomal protein</keyword>
<comment type="similarity">
    <text evidence="1 4 5">Belongs to the bacterial ribosomal protein bL17 family.</text>
</comment>
<evidence type="ECO:0000256" key="3">
    <source>
        <dbReference type="ARBA" id="ARBA00023274"/>
    </source>
</evidence>
<evidence type="ECO:0000313" key="7">
    <source>
        <dbReference type="EMBL" id="SHK99923.1"/>
    </source>
</evidence>
<evidence type="ECO:0000313" key="8">
    <source>
        <dbReference type="EMBL" id="SJZ91331.1"/>
    </source>
</evidence>
<feature type="region of interest" description="Disordered" evidence="6">
    <location>
        <begin position="131"/>
        <end position="159"/>
    </location>
</feature>
<dbReference type="RefSeq" id="WP_073305481.1">
    <property type="nucleotide sequence ID" value="NZ_FRAW01000028.1"/>
</dbReference>
<reference evidence="7" key="1">
    <citation type="submission" date="2016-11" db="EMBL/GenBank/DDBJ databases">
        <authorList>
            <person name="Jaros S."/>
            <person name="Januszkiewicz K."/>
            <person name="Wedrychowicz H."/>
        </authorList>
    </citation>
    <scope>NUCLEOTIDE SEQUENCE [LARGE SCALE GENOMIC DNA]</scope>
    <source>
        <strain evidence="7">UWOS</strain>
    </source>
</reference>
<protein>
    <recommendedName>
        <fullName evidence="4">Large ribosomal subunit protein bL17</fullName>
    </recommendedName>
</protein>
<dbReference type="Gene3D" id="3.90.1030.10">
    <property type="entry name" value="Ribosomal protein L17"/>
    <property type="match status" value="1"/>
</dbReference>
<evidence type="ECO:0000256" key="5">
    <source>
        <dbReference type="RuleBase" id="RU000660"/>
    </source>
</evidence>
<keyword evidence="3 4" id="KW-0687">Ribonucleoprotein</keyword>
<accession>A0A1T4PIU0</accession>
<gene>
    <name evidence="4" type="primary">rplQ</name>
    <name evidence="8" type="ORF">SAMN02745108_01948</name>
    <name evidence="7" type="ORF">SAMN05720469_12829</name>
</gene>
<evidence type="ECO:0000256" key="4">
    <source>
        <dbReference type="HAMAP-Rule" id="MF_01368"/>
    </source>
</evidence>
<dbReference type="InterPro" id="IPR036373">
    <property type="entry name" value="Ribosomal_bL17_sf"/>
</dbReference>
<organism evidence="7 9">
    <name type="scientific">Fibrobacter intestinalis</name>
    <dbReference type="NCBI Taxonomy" id="28122"/>
    <lineage>
        <taxon>Bacteria</taxon>
        <taxon>Pseudomonadati</taxon>
        <taxon>Fibrobacterota</taxon>
        <taxon>Fibrobacteria</taxon>
        <taxon>Fibrobacterales</taxon>
        <taxon>Fibrobacteraceae</taxon>
        <taxon>Fibrobacter</taxon>
    </lineage>
</organism>
<comment type="subunit">
    <text evidence="4">Part of the 50S ribosomal subunit. Contacts protein L32.</text>
</comment>
<feature type="compositionally biased region" description="Basic and acidic residues" evidence="6">
    <location>
        <begin position="145"/>
        <end position="159"/>
    </location>
</feature>
<dbReference type="PANTHER" id="PTHR14413:SF16">
    <property type="entry name" value="LARGE RIBOSOMAL SUBUNIT PROTEIN BL17M"/>
    <property type="match status" value="1"/>
</dbReference>
<dbReference type="PANTHER" id="PTHR14413">
    <property type="entry name" value="RIBOSOMAL PROTEIN L17"/>
    <property type="match status" value="1"/>
</dbReference>
<dbReference type="GO" id="GO:0006412">
    <property type="term" value="P:translation"/>
    <property type="evidence" value="ECO:0007669"/>
    <property type="project" value="UniProtKB-UniRule"/>
</dbReference>
<evidence type="ECO:0000256" key="2">
    <source>
        <dbReference type="ARBA" id="ARBA00022980"/>
    </source>
</evidence>
<dbReference type="EMBL" id="FUWU01000035">
    <property type="protein sequence ID" value="SJZ91331.1"/>
    <property type="molecule type" value="Genomic_DNA"/>
</dbReference>
<dbReference type="Proteomes" id="UP000190449">
    <property type="component" value="Unassembled WGS sequence"/>
</dbReference>
<evidence type="ECO:0000313" key="10">
    <source>
        <dbReference type="Proteomes" id="UP000190449"/>
    </source>
</evidence>
<reference evidence="8 10" key="3">
    <citation type="submission" date="2017-02" db="EMBL/GenBank/DDBJ databases">
        <authorList>
            <person name="Peterson S.W."/>
        </authorList>
    </citation>
    <scope>NUCLEOTIDE SEQUENCE [LARGE SCALE GENOMIC DNA]</scope>
    <source>
        <strain evidence="8 10">ATCC 43854</strain>
    </source>
</reference>
<name>A0A1M6X1W9_9BACT</name>
<dbReference type="GO" id="GO:0022625">
    <property type="term" value="C:cytosolic large ribosomal subunit"/>
    <property type="evidence" value="ECO:0007669"/>
    <property type="project" value="TreeGrafter"/>
</dbReference>
<dbReference type="GO" id="GO:0003735">
    <property type="term" value="F:structural constituent of ribosome"/>
    <property type="evidence" value="ECO:0007669"/>
    <property type="project" value="InterPro"/>
</dbReference>
<dbReference type="AlphaFoldDB" id="A0A1M6X1W9"/>
<sequence>MRHGVKNKKLGVNAQHKRAILRSLATSILAKGLEEEQINRSVRTTLLKARLVRSVVDRLVTYAKKGDLSARREAARIVRDPKVLQGLFNVIGPRYKNRNGGYTRVLKLGPNRPGDAAEMALVSLVEDEIKAKEAPKTDAPAAETKPVDMVKGASKEAEN</sequence>
<dbReference type="Proteomes" id="UP000184275">
    <property type="component" value="Unassembled WGS sequence"/>
</dbReference>
<dbReference type="InterPro" id="IPR000456">
    <property type="entry name" value="Ribosomal_bL17"/>
</dbReference>
<evidence type="ECO:0000256" key="1">
    <source>
        <dbReference type="ARBA" id="ARBA00008777"/>
    </source>
</evidence>
<dbReference type="STRING" id="28122.SAMN02745108_01948"/>
<dbReference type="NCBIfam" id="TIGR00059">
    <property type="entry name" value="L17"/>
    <property type="match status" value="1"/>
</dbReference>
<reference evidence="9" key="2">
    <citation type="submission" date="2016-11" db="EMBL/GenBank/DDBJ databases">
        <authorList>
            <person name="Varghese N."/>
            <person name="Submissions S."/>
        </authorList>
    </citation>
    <scope>NUCLEOTIDE SEQUENCE [LARGE SCALE GENOMIC DNA]</scope>
    <source>
        <strain evidence="9">UWOS</strain>
    </source>
</reference>
<proteinExistence type="inferred from homology"/>
<dbReference type="HAMAP" id="MF_01368">
    <property type="entry name" value="Ribosomal_bL17"/>
    <property type="match status" value="1"/>
</dbReference>